<evidence type="ECO:0000256" key="1">
    <source>
        <dbReference type="ARBA" id="ARBA00004123"/>
    </source>
</evidence>
<evidence type="ECO:0000259" key="8">
    <source>
        <dbReference type="Pfam" id="PF15985"/>
    </source>
</evidence>
<dbReference type="GO" id="GO:0000177">
    <property type="term" value="C:cytoplasmic exosome (RNase complex)"/>
    <property type="evidence" value="ECO:0007669"/>
    <property type="project" value="TreeGrafter"/>
</dbReference>
<dbReference type="Gene3D" id="2.40.50.100">
    <property type="match status" value="1"/>
</dbReference>
<dbReference type="PANTHER" id="PTHR21321">
    <property type="entry name" value="PNAS-3 RELATED"/>
    <property type="match status" value="1"/>
</dbReference>
<sequence length="322" mass="36479">MSYEISGPPLISPWMMLSMSEARTDIDETKIVIPGQPVCDAPQQFMRGHGTYTRDGEIVSSLSGVVQQLNRLLMVKTIKQRYAGEVGDVVVARVVEVQSKRWKCDVTSRLHANLPLGSVLLPGGDFRRKDVEDEEKMSEFLKKGELICAEVQQVQHDGTLMLHTRNNKYGKLQQGIMIKVPPHLIKKSKKHFHTLPYGMAVIIGCNGNVWVTPSLPETTVEEDGSHITEFQERSKDVAHKEVSFENMYFQKVPQDVRLAMIRVAACIRLLRDYSIAIFLNSLTTCYEMSQPYDIKELSEQDTSSRLAYLIAARLMQEFSSQN</sequence>
<dbReference type="Pfam" id="PF21266">
    <property type="entry name" value="S1_RRP4"/>
    <property type="match status" value="1"/>
</dbReference>
<reference evidence="11" key="1">
    <citation type="submission" date="2016-11" db="UniProtKB">
        <authorList>
            <consortium name="WormBaseParasite"/>
        </authorList>
    </citation>
    <scope>IDENTIFICATION</scope>
</reference>
<dbReference type="WBParaSite" id="Csp11.Scaffold354.g873.t2">
    <property type="protein sequence ID" value="Csp11.Scaffold354.g873.t2"/>
    <property type="gene ID" value="Csp11.Scaffold354.g873"/>
</dbReference>
<evidence type="ECO:0000256" key="4">
    <source>
        <dbReference type="ARBA" id="ARBA00022835"/>
    </source>
</evidence>
<evidence type="ECO:0000259" key="9">
    <source>
        <dbReference type="Pfam" id="PF21266"/>
    </source>
</evidence>
<dbReference type="GO" id="GO:0003723">
    <property type="term" value="F:RNA binding"/>
    <property type="evidence" value="ECO:0007669"/>
    <property type="project" value="UniProtKB-KW"/>
</dbReference>
<dbReference type="SUPFAM" id="SSF110324">
    <property type="entry name" value="Ribosomal L27 protein-like"/>
    <property type="match status" value="1"/>
</dbReference>
<feature type="domain" description="Exosome complex component N-terminal" evidence="7">
    <location>
        <begin position="31"/>
        <end position="67"/>
    </location>
</feature>
<evidence type="ECO:0000256" key="6">
    <source>
        <dbReference type="ARBA" id="ARBA00023242"/>
    </source>
</evidence>
<dbReference type="GO" id="GO:0071034">
    <property type="term" value="P:CUT catabolic process"/>
    <property type="evidence" value="ECO:0007669"/>
    <property type="project" value="TreeGrafter"/>
</dbReference>
<evidence type="ECO:0000313" key="10">
    <source>
        <dbReference type="Proteomes" id="UP000095282"/>
    </source>
</evidence>
<organism evidence="10 11">
    <name type="scientific">Caenorhabditis tropicalis</name>
    <dbReference type="NCBI Taxonomy" id="1561998"/>
    <lineage>
        <taxon>Eukaryota</taxon>
        <taxon>Metazoa</taxon>
        <taxon>Ecdysozoa</taxon>
        <taxon>Nematoda</taxon>
        <taxon>Chromadorea</taxon>
        <taxon>Rhabditida</taxon>
        <taxon>Rhabditina</taxon>
        <taxon>Rhabditomorpha</taxon>
        <taxon>Rhabditoidea</taxon>
        <taxon>Rhabditidae</taxon>
        <taxon>Peloderinae</taxon>
        <taxon>Caenorhabditis</taxon>
    </lineage>
</organism>
<evidence type="ECO:0000313" key="11">
    <source>
        <dbReference type="WBParaSite" id="Csp11.Scaffold354.g873.t2"/>
    </source>
</evidence>
<feature type="domain" description="K Homology" evidence="8">
    <location>
        <begin position="175"/>
        <end position="214"/>
    </location>
</feature>
<dbReference type="GO" id="GO:0000176">
    <property type="term" value="C:nuclear exosome (RNase complex)"/>
    <property type="evidence" value="ECO:0007669"/>
    <property type="project" value="TreeGrafter"/>
</dbReference>
<keyword evidence="5" id="KW-0694">RNA-binding</keyword>
<dbReference type="Proteomes" id="UP000095282">
    <property type="component" value="Unplaced"/>
</dbReference>
<dbReference type="GO" id="GO:0000467">
    <property type="term" value="P:exonucleolytic trimming to generate mature 3'-end of 5.8S rRNA from tricistronic rRNA transcript (SSU-rRNA, 5.8S rRNA, LSU-rRNA)"/>
    <property type="evidence" value="ECO:0007669"/>
    <property type="project" value="TreeGrafter"/>
</dbReference>
<dbReference type="FunFam" id="2.40.50.140:FF:000038">
    <property type="entry name" value="Exosome complex component RRP4"/>
    <property type="match status" value="1"/>
</dbReference>
<keyword evidence="4" id="KW-0271">Exosome</keyword>
<evidence type="ECO:0000259" key="7">
    <source>
        <dbReference type="Pfam" id="PF14382"/>
    </source>
</evidence>
<evidence type="ECO:0000256" key="5">
    <source>
        <dbReference type="ARBA" id="ARBA00022884"/>
    </source>
</evidence>
<dbReference type="SUPFAM" id="SSF50249">
    <property type="entry name" value="Nucleic acid-binding proteins"/>
    <property type="match status" value="1"/>
</dbReference>
<feature type="domain" description="RRP4 S1" evidence="9">
    <location>
        <begin position="81"/>
        <end position="153"/>
    </location>
</feature>
<dbReference type="InterPro" id="IPR036612">
    <property type="entry name" value="KH_dom_type_1_sf"/>
</dbReference>
<dbReference type="InterPro" id="IPR012340">
    <property type="entry name" value="NA-bd_OB-fold"/>
</dbReference>
<dbReference type="GO" id="GO:0034475">
    <property type="term" value="P:U4 snRNA 3'-end processing"/>
    <property type="evidence" value="ECO:0007669"/>
    <property type="project" value="TreeGrafter"/>
</dbReference>
<protein>
    <submittedName>
        <fullName evidence="11">Ribosomal RNA-processing protein 4</fullName>
    </submittedName>
</protein>
<keyword evidence="10" id="KW-1185">Reference proteome</keyword>
<dbReference type="GO" id="GO:0071038">
    <property type="term" value="P:TRAMP-dependent tRNA surveillance pathway"/>
    <property type="evidence" value="ECO:0007669"/>
    <property type="project" value="TreeGrafter"/>
</dbReference>
<dbReference type="CDD" id="cd05789">
    <property type="entry name" value="S1_Rrp4"/>
    <property type="match status" value="1"/>
</dbReference>
<dbReference type="PANTHER" id="PTHR21321:SF4">
    <property type="entry name" value="EXOSOME COMPLEX COMPONENT RRP4"/>
    <property type="match status" value="1"/>
</dbReference>
<comment type="subcellular location">
    <subcellularLocation>
        <location evidence="1">Nucleus</location>
    </subcellularLocation>
</comment>
<name>A0A1I7SYU8_9PELO</name>
<dbReference type="CDD" id="cd22525">
    <property type="entry name" value="KH-I_Rrp4_eukar"/>
    <property type="match status" value="1"/>
</dbReference>
<dbReference type="AlphaFoldDB" id="A0A1I7SYU8"/>
<evidence type="ECO:0000256" key="2">
    <source>
        <dbReference type="ARBA" id="ARBA00009155"/>
    </source>
</evidence>
<dbReference type="SUPFAM" id="SSF54791">
    <property type="entry name" value="Eukaryotic type KH-domain (KH-domain type I)"/>
    <property type="match status" value="1"/>
</dbReference>
<keyword evidence="6" id="KW-0539">Nucleus</keyword>
<comment type="similarity">
    <text evidence="2">Belongs to the RRP4 family.</text>
</comment>
<dbReference type="InterPro" id="IPR048565">
    <property type="entry name" value="S1_RRP4"/>
</dbReference>
<dbReference type="STRING" id="1561998.A0A1I7SYU8"/>
<keyword evidence="3" id="KW-0698">rRNA processing</keyword>
<dbReference type="GO" id="GO:0071035">
    <property type="term" value="P:nuclear polyadenylation-dependent rRNA catabolic process"/>
    <property type="evidence" value="ECO:0007669"/>
    <property type="project" value="TreeGrafter"/>
</dbReference>
<dbReference type="Pfam" id="PF14382">
    <property type="entry name" value="ECR1_N"/>
    <property type="match status" value="1"/>
</dbReference>
<proteinExistence type="inferred from homology"/>
<dbReference type="InterPro" id="IPR026699">
    <property type="entry name" value="Exosome_RNA_bind1/RRP40/RRP4"/>
</dbReference>
<accession>A0A1I7SYU8</accession>
<dbReference type="InterPro" id="IPR025721">
    <property type="entry name" value="Exosome_cplx_N_dom"/>
</dbReference>
<dbReference type="GO" id="GO:0071051">
    <property type="term" value="P:poly(A)-dependent snoRNA 3'-end processing"/>
    <property type="evidence" value="ECO:0007669"/>
    <property type="project" value="TreeGrafter"/>
</dbReference>
<dbReference type="Gene3D" id="2.40.50.140">
    <property type="entry name" value="Nucleic acid-binding proteins"/>
    <property type="match status" value="1"/>
</dbReference>
<dbReference type="InterPro" id="IPR004088">
    <property type="entry name" value="KH_dom_type_1"/>
</dbReference>
<dbReference type="Pfam" id="PF15985">
    <property type="entry name" value="KH_6"/>
    <property type="match status" value="1"/>
</dbReference>
<evidence type="ECO:0000256" key="3">
    <source>
        <dbReference type="ARBA" id="ARBA00022552"/>
    </source>
</evidence>